<dbReference type="Proteomes" id="UP001589834">
    <property type="component" value="Unassembled WGS sequence"/>
</dbReference>
<dbReference type="EMBL" id="JBHLTN010000008">
    <property type="protein sequence ID" value="MFC0592071.1"/>
    <property type="molecule type" value="Genomic_DNA"/>
</dbReference>
<accession>A0ABV6PQF7</accession>
<sequence length="153" mass="15983">MLGINKKQAPPAIRSAIGAGMQVSGRCSFQDGLQIEGTVLGDVTGDEGAPSMLLVHEGGRVEGAISADHIVVAGLVVGPVLARERLELLASGRIEGDVRYKTLEMQPGAVVAGQLQPQVTPPPVRELPVPVEPVAPEAAPIEPTFELRPDKTE</sequence>
<reference evidence="3 4" key="1">
    <citation type="submission" date="2024-09" db="EMBL/GenBank/DDBJ databases">
        <authorList>
            <person name="Sun Q."/>
            <person name="Mori K."/>
        </authorList>
    </citation>
    <scope>NUCLEOTIDE SEQUENCE [LARGE SCALE GENOMIC DNA]</scope>
    <source>
        <strain evidence="3 4">NCAIM B.02336</strain>
    </source>
</reference>
<evidence type="ECO:0000256" key="1">
    <source>
        <dbReference type="ARBA" id="ARBA00044755"/>
    </source>
</evidence>
<proteinExistence type="inferred from homology"/>
<feature type="compositionally biased region" description="Pro residues" evidence="2">
    <location>
        <begin position="120"/>
        <end position="133"/>
    </location>
</feature>
<name>A0ABV6PQF7_9BURK</name>
<comment type="similarity">
    <text evidence="1">Belongs to the bactofilin family.</text>
</comment>
<keyword evidence="4" id="KW-1185">Reference proteome</keyword>
<evidence type="ECO:0000313" key="3">
    <source>
        <dbReference type="EMBL" id="MFC0592071.1"/>
    </source>
</evidence>
<dbReference type="InterPro" id="IPR007607">
    <property type="entry name" value="BacA/B"/>
</dbReference>
<dbReference type="PANTHER" id="PTHR35024:SF4">
    <property type="entry name" value="POLYMER-FORMING CYTOSKELETAL PROTEIN"/>
    <property type="match status" value="1"/>
</dbReference>
<protein>
    <submittedName>
        <fullName evidence="3">Polymer-forming cytoskeletal protein</fullName>
    </submittedName>
</protein>
<dbReference type="Pfam" id="PF04519">
    <property type="entry name" value="Bactofilin"/>
    <property type="match status" value="1"/>
</dbReference>
<feature type="compositionally biased region" description="Low complexity" evidence="2">
    <location>
        <begin position="134"/>
        <end position="143"/>
    </location>
</feature>
<evidence type="ECO:0000256" key="2">
    <source>
        <dbReference type="SAM" id="MobiDB-lite"/>
    </source>
</evidence>
<dbReference type="PANTHER" id="PTHR35024">
    <property type="entry name" value="HYPOTHETICAL CYTOSOLIC PROTEIN"/>
    <property type="match status" value="1"/>
</dbReference>
<comment type="caution">
    <text evidence="3">The sequence shown here is derived from an EMBL/GenBank/DDBJ whole genome shotgun (WGS) entry which is preliminary data.</text>
</comment>
<organism evidence="3 4">
    <name type="scientific">Ottowia pentelensis</name>
    <dbReference type="NCBI Taxonomy" id="511108"/>
    <lineage>
        <taxon>Bacteria</taxon>
        <taxon>Pseudomonadati</taxon>
        <taxon>Pseudomonadota</taxon>
        <taxon>Betaproteobacteria</taxon>
        <taxon>Burkholderiales</taxon>
        <taxon>Comamonadaceae</taxon>
        <taxon>Ottowia</taxon>
    </lineage>
</organism>
<dbReference type="RefSeq" id="WP_377480941.1">
    <property type="nucleotide sequence ID" value="NZ_JBHLTN010000008.1"/>
</dbReference>
<evidence type="ECO:0000313" key="4">
    <source>
        <dbReference type="Proteomes" id="UP001589834"/>
    </source>
</evidence>
<gene>
    <name evidence="3" type="ORF">ACFFGG_05825</name>
</gene>
<feature type="region of interest" description="Disordered" evidence="2">
    <location>
        <begin position="120"/>
        <end position="153"/>
    </location>
</feature>